<keyword evidence="1" id="KW-0677">Repeat</keyword>
<dbReference type="Gene3D" id="2.40.10.500">
    <property type="match status" value="1"/>
</dbReference>
<dbReference type="PROSITE" id="PS51125">
    <property type="entry name" value="NHL"/>
    <property type="match status" value="1"/>
</dbReference>
<dbReference type="InterPro" id="IPR011042">
    <property type="entry name" value="6-blade_b-propeller_TolB-like"/>
</dbReference>
<evidence type="ECO:0000256" key="1">
    <source>
        <dbReference type="ARBA" id="ARBA00022737"/>
    </source>
</evidence>
<evidence type="ECO:0000313" key="4">
    <source>
        <dbReference type="EMBL" id="CAF4312689.1"/>
    </source>
</evidence>
<dbReference type="InterPro" id="IPR001258">
    <property type="entry name" value="NHL_repeat"/>
</dbReference>
<comment type="caution">
    <text evidence="4">The sequence shown here is derived from an EMBL/GenBank/DDBJ whole genome shotgun (WGS) entry which is preliminary data.</text>
</comment>
<feature type="non-terminal residue" evidence="4">
    <location>
        <position position="1"/>
    </location>
</feature>
<feature type="repeat" description="NHL" evidence="2">
    <location>
        <begin position="34"/>
        <end position="77"/>
    </location>
</feature>
<sequence>TGNPAEHLSPSHVGCRMPPDPIFDTMTGGETILGNSSRGCGVGTRQLCSPTDIFMTSTNHLYIVDSGNRRIQKYNLEDQSVETVIGSVKLREPISVYVVGGGTDEEIYVLDRVNRTDFVVKLWKNKNDIDGTIVIPSDSEIYYDLYLDGNSNIYLSTYYEIKKWFAPDYGYGIIIAQFHSQENSVPIYVDEDYNLYFYDCAEPEIQMWPIGGAVEPSFKRTFASLRSTETDGPIGFTLDCNNNIYFSVRVNKSHYAIFRVNQQVNGKIETVLLNPSYISAIQFDQYGNLYVSGRQEHQIRKFAVLN</sequence>
<dbReference type="Pfam" id="PF01436">
    <property type="entry name" value="NHL"/>
    <property type="match status" value="1"/>
</dbReference>
<organism evidence="4 5">
    <name type="scientific">Didymodactylos carnosus</name>
    <dbReference type="NCBI Taxonomy" id="1234261"/>
    <lineage>
        <taxon>Eukaryota</taxon>
        <taxon>Metazoa</taxon>
        <taxon>Spiralia</taxon>
        <taxon>Gnathifera</taxon>
        <taxon>Rotifera</taxon>
        <taxon>Eurotatoria</taxon>
        <taxon>Bdelloidea</taxon>
        <taxon>Philodinida</taxon>
        <taxon>Philodinidae</taxon>
        <taxon>Didymodactylos</taxon>
    </lineage>
</organism>
<dbReference type="EMBL" id="CAJNOK010036843">
    <property type="protein sequence ID" value="CAF1526011.1"/>
    <property type="molecule type" value="Genomic_DNA"/>
</dbReference>
<protein>
    <submittedName>
        <fullName evidence="4">Uncharacterized protein</fullName>
    </submittedName>
</protein>
<accession>A0A8S2UFV6</accession>
<evidence type="ECO:0000256" key="2">
    <source>
        <dbReference type="PROSITE-ProRule" id="PRU00504"/>
    </source>
</evidence>
<gene>
    <name evidence="3" type="ORF">OVA965_LOCUS38018</name>
    <name evidence="4" type="ORF">TMI583_LOCUS39151</name>
</gene>
<name>A0A8S2UFV6_9BILA</name>
<reference evidence="4" key="1">
    <citation type="submission" date="2021-02" db="EMBL/GenBank/DDBJ databases">
        <authorList>
            <person name="Nowell W R."/>
        </authorList>
    </citation>
    <scope>NUCLEOTIDE SEQUENCE</scope>
</reference>
<dbReference type="AlphaFoldDB" id="A0A8S2UFV6"/>
<dbReference type="Proteomes" id="UP000677228">
    <property type="component" value="Unassembled WGS sequence"/>
</dbReference>
<proteinExistence type="predicted"/>
<evidence type="ECO:0000313" key="3">
    <source>
        <dbReference type="EMBL" id="CAF1526011.1"/>
    </source>
</evidence>
<dbReference type="EMBL" id="CAJOBA010059010">
    <property type="protein sequence ID" value="CAF4312689.1"/>
    <property type="molecule type" value="Genomic_DNA"/>
</dbReference>
<dbReference type="Proteomes" id="UP000682733">
    <property type="component" value="Unassembled WGS sequence"/>
</dbReference>
<dbReference type="Gene3D" id="2.120.10.30">
    <property type="entry name" value="TolB, C-terminal domain"/>
    <property type="match status" value="1"/>
</dbReference>
<dbReference type="SUPFAM" id="SSF101898">
    <property type="entry name" value="NHL repeat"/>
    <property type="match status" value="1"/>
</dbReference>
<evidence type="ECO:0000313" key="5">
    <source>
        <dbReference type="Proteomes" id="UP000682733"/>
    </source>
</evidence>